<evidence type="ECO:0000256" key="1">
    <source>
        <dbReference type="SAM" id="MobiDB-lite"/>
    </source>
</evidence>
<reference evidence="3" key="1">
    <citation type="journal article" date="2011" name="Proc. Natl. Acad. Sci. U.S.A.">
        <title>Obligate biotrophy features unraveled by the genomic analysis of rust fungi.</title>
        <authorList>
            <person name="Duplessis S."/>
            <person name="Cuomo C.A."/>
            <person name="Lin Y.-C."/>
            <person name="Aerts A."/>
            <person name="Tisserant E."/>
            <person name="Veneault-Fourrey C."/>
            <person name="Joly D.L."/>
            <person name="Hacquard S."/>
            <person name="Amselem J."/>
            <person name="Cantarel B.L."/>
            <person name="Chiu R."/>
            <person name="Coutinho P.M."/>
            <person name="Feau N."/>
            <person name="Field M."/>
            <person name="Frey P."/>
            <person name="Gelhaye E."/>
            <person name="Goldberg J."/>
            <person name="Grabherr M.G."/>
            <person name="Kodira C.D."/>
            <person name="Kohler A."/>
            <person name="Kuees U."/>
            <person name="Lindquist E.A."/>
            <person name="Lucas S.M."/>
            <person name="Mago R."/>
            <person name="Mauceli E."/>
            <person name="Morin E."/>
            <person name="Murat C."/>
            <person name="Pangilinan J.L."/>
            <person name="Park R."/>
            <person name="Pearson M."/>
            <person name="Quesneville H."/>
            <person name="Rouhier N."/>
            <person name="Sakthikumar S."/>
            <person name="Salamov A.A."/>
            <person name="Schmutz J."/>
            <person name="Selles B."/>
            <person name="Shapiro H."/>
            <person name="Tanguay P."/>
            <person name="Tuskan G.A."/>
            <person name="Henrissat B."/>
            <person name="Van de Peer Y."/>
            <person name="Rouze P."/>
            <person name="Ellis J.G."/>
            <person name="Dodds P.N."/>
            <person name="Schein J.E."/>
            <person name="Zhong S."/>
            <person name="Hamelin R.C."/>
            <person name="Grigoriev I.V."/>
            <person name="Szabo L.J."/>
            <person name="Martin F."/>
        </authorList>
    </citation>
    <scope>NUCLEOTIDE SEQUENCE [LARGE SCALE GENOMIC DNA]</scope>
    <source>
        <strain evidence="3">98AG31 / pathotype 3-4-7</strain>
    </source>
</reference>
<feature type="compositionally biased region" description="Low complexity" evidence="1">
    <location>
        <begin position="24"/>
        <end position="34"/>
    </location>
</feature>
<accession>F4SDI9</accession>
<dbReference type="AlphaFoldDB" id="F4SDI9"/>
<keyword evidence="3" id="KW-1185">Reference proteome</keyword>
<dbReference type="Proteomes" id="UP000001072">
    <property type="component" value="Unassembled WGS sequence"/>
</dbReference>
<feature type="region of interest" description="Disordered" evidence="1">
    <location>
        <begin position="267"/>
        <end position="288"/>
    </location>
</feature>
<dbReference type="HOGENOM" id="CLU_690944_0_0_1"/>
<organism evidence="3">
    <name type="scientific">Melampsora larici-populina (strain 98AG31 / pathotype 3-4-7)</name>
    <name type="common">Poplar leaf rust fungus</name>
    <dbReference type="NCBI Taxonomy" id="747676"/>
    <lineage>
        <taxon>Eukaryota</taxon>
        <taxon>Fungi</taxon>
        <taxon>Dikarya</taxon>
        <taxon>Basidiomycota</taxon>
        <taxon>Pucciniomycotina</taxon>
        <taxon>Pucciniomycetes</taxon>
        <taxon>Pucciniales</taxon>
        <taxon>Melampsoraceae</taxon>
        <taxon>Melampsora</taxon>
    </lineage>
</organism>
<protein>
    <submittedName>
        <fullName evidence="2">Uncharacterized protein</fullName>
    </submittedName>
</protein>
<feature type="compositionally biased region" description="Basic and acidic residues" evidence="1">
    <location>
        <begin position="200"/>
        <end position="214"/>
    </location>
</feature>
<gene>
    <name evidence="2" type="ORF">MELLADRAFT_114453</name>
</gene>
<evidence type="ECO:0000313" key="2">
    <source>
        <dbReference type="EMBL" id="EGF97287.1"/>
    </source>
</evidence>
<proteinExistence type="predicted"/>
<dbReference type="RefSeq" id="XP_007419444.1">
    <property type="nucleotide sequence ID" value="XM_007419382.1"/>
</dbReference>
<dbReference type="VEuPathDB" id="FungiDB:MELLADRAFT_114453"/>
<feature type="compositionally biased region" description="Basic and acidic residues" evidence="1">
    <location>
        <begin position="12"/>
        <end position="22"/>
    </location>
</feature>
<dbReference type="InParanoid" id="F4SDI9"/>
<dbReference type="eggNOG" id="ENOG502QQDI">
    <property type="taxonomic scope" value="Eukaryota"/>
</dbReference>
<feature type="region of interest" description="Disordered" evidence="1">
    <location>
        <begin position="133"/>
        <end position="234"/>
    </location>
</feature>
<evidence type="ECO:0000313" key="3">
    <source>
        <dbReference type="Proteomes" id="UP000001072"/>
    </source>
</evidence>
<feature type="region of interest" description="Disordered" evidence="1">
    <location>
        <begin position="304"/>
        <end position="399"/>
    </location>
</feature>
<feature type="compositionally biased region" description="Polar residues" evidence="1">
    <location>
        <begin position="215"/>
        <end position="232"/>
    </location>
</feature>
<feature type="compositionally biased region" description="Basic and acidic residues" evidence="1">
    <location>
        <begin position="385"/>
        <end position="399"/>
    </location>
</feature>
<dbReference type="GeneID" id="18925349"/>
<name>F4SDI9_MELLP</name>
<dbReference type="EMBL" id="GL883261">
    <property type="protein sequence ID" value="EGF97287.1"/>
    <property type="molecule type" value="Genomic_DNA"/>
</dbReference>
<sequence length="399" mass="44088">MASDMSPTDPGHLNHLDTKYEPITKTSASTTSTSINGPDPVLDTLIDESVVDAKSDCQVGEKDTLSELFEELEQLVGSPPPLINVAHGQPAPEPFDSYNPSLITPGAPCLPSARHKIAKLPYHLSTDHHSASLFLSNSSTSPESLTEGSPMVPRKRPYPARHHEETPRKRFRQPPQDDSSQIQRISPQKRRHIFNDPEVSDCKRPRTWSKDHSATSENDSSSQPQANTTNHTRGIELDGPVQQVNHEPQANTQTQHTLITQLAYQTSQNHDTTNHLPSSGSPETSKINVSSHLNPKYVEHSSDAAHYHSDEPNPSSTRFKSGSSPPGHLLDLPPESGQRTVIEAHSQESMTRPAPYPQKPPAASTSYQFLTPSPPRSQAHQQPKIGREKMEYDHTYLTE</sequence>
<feature type="region of interest" description="Disordered" evidence="1">
    <location>
        <begin position="1"/>
        <end position="40"/>
    </location>
</feature>
<feature type="compositionally biased region" description="Polar residues" evidence="1">
    <location>
        <begin position="363"/>
        <end position="381"/>
    </location>
</feature>
<feature type="compositionally biased region" description="Low complexity" evidence="1">
    <location>
        <begin position="133"/>
        <end position="145"/>
    </location>
</feature>
<dbReference type="KEGG" id="mlr:MELLADRAFT_114453"/>
<feature type="compositionally biased region" description="Polar residues" evidence="1">
    <location>
        <begin position="312"/>
        <end position="324"/>
    </location>
</feature>
<feature type="compositionally biased region" description="Polar residues" evidence="1">
    <location>
        <begin position="176"/>
        <end position="186"/>
    </location>
</feature>